<feature type="domain" description="Alpha/beta hydrolase fold-3" evidence="2">
    <location>
        <begin position="88"/>
        <end position="294"/>
    </location>
</feature>
<evidence type="ECO:0000313" key="3">
    <source>
        <dbReference type="EMBL" id="GIH19778.1"/>
    </source>
</evidence>
<accession>A0A8J3R1B0</accession>
<reference evidence="3" key="1">
    <citation type="submission" date="2021-01" db="EMBL/GenBank/DDBJ databases">
        <title>Whole genome shotgun sequence of Rugosimonospora africana NBRC 104875.</title>
        <authorList>
            <person name="Komaki H."/>
            <person name="Tamura T."/>
        </authorList>
    </citation>
    <scope>NUCLEOTIDE SEQUENCE</scope>
    <source>
        <strain evidence="3">NBRC 104875</strain>
    </source>
</reference>
<dbReference type="Proteomes" id="UP000642748">
    <property type="component" value="Unassembled WGS sequence"/>
</dbReference>
<sequence>MPVPLDAEVQVAYDDFLVEEPELVPMSLERLAKIRAEVDAAVAALGDLSRGGRFIVSQPSVPGLDGAPEIPLLVCTPAGAPVSRPALYFMHGGGFFCNDHRIGLDQQLEAAERFGATLISIGYRLAPEHPYPAQINDAYAGLLWAADHADELGIDPERIVVTGYSAGGGLSAALALTVRDKGGPRLLGQLLMGPMLDDRNDSASAMQMDGIEFWNRSYSGFGWSSLLGDVRGTADVPQYAAPARATDLTGLPPAFLDVGSAECLRDEIVDYAARIWQAGGKAELHVWPGGFHAFDREVPEARISKAAVAARHNWLERLLATD</sequence>
<gene>
    <name evidence="3" type="ORF">Raf01_79500</name>
</gene>
<dbReference type="SUPFAM" id="SSF53474">
    <property type="entry name" value="alpha/beta-Hydrolases"/>
    <property type="match status" value="1"/>
</dbReference>
<dbReference type="Gene3D" id="3.40.50.1820">
    <property type="entry name" value="alpha/beta hydrolase"/>
    <property type="match status" value="1"/>
</dbReference>
<evidence type="ECO:0000256" key="1">
    <source>
        <dbReference type="ARBA" id="ARBA00022801"/>
    </source>
</evidence>
<evidence type="ECO:0000259" key="2">
    <source>
        <dbReference type="Pfam" id="PF07859"/>
    </source>
</evidence>
<proteinExistence type="predicted"/>
<protein>
    <submittedName>
        <fullName evidence="3">Esterase</fullName>
    </submittedName>
</protein>
<comment type="caution">
    <text evidence="3">The sequence shown here is derived from an EMBL/GenBank/DDBJ whole genome shotgun (WGS) entry which is preliminary data.</text>
</comment>
<keyword evidence="4" id="KW-1185">Reference proteome</keyword>
<keyword evidence="1" id="KW-0378">Hydrolase</keyword>
<evidence type="ECO:0000313" key="4">
    <source>
        <dbReference type="Proteomes" id="UP000642748"/>
    </source>
</evidence>
<dbReference type="PANTHER" id="PTHR48081:SF8">
    <property type="entry name" value="ALPHA_BETA HYDROLASE FOLD-3 DOMAIN-CONTAINING PROTEIN-RELATED"/>
    <property type="match status" value="1"/>
</dbReference>
<organism evidence="3 4">
    <name type="scientific">Rugosimonospora africana</name>
    <dbReference type="NCBI Taxonomy" id="556532"/>
    <lineage>
        <taxon>Bacteria</taxon>
        <taxon>Bacillati</taxon>
        <taxon>Actinomycetota</taxon>
        <taxon>Actinomycetes</taxon>
        <taxon>Micromonosporales</taxon>
        <taxon>Micromonosporaceae</taxon>
        <taxon>Rugosimonospora</taxon>
    </lineage>
</organism>
<dbReference type="EMBL" id="BONZ01000085">
    <property type="protein sequence ID" value="GIH19778.1"/>
    <property type="molecule type" value="Genomic_DNA"/>
</dbReference>
<dbReference type="Pfam" id="PF07859">
    <property type="entry name" value="Abhydrolase_3"/>
    <property type="match status" value="1"/>
</dbReference>
<name>A0A8J3R1B0_9ACTN</name>
<dbReference type="PANTHER" id="PTHR48081">
    <property type="entry name" value="AB HYDROLASE SUPERFAMILY PROTEIN C4A8.06C"/>
    <property type="match status" value="1"/>
</dbReference>
<dbReference type="GO" id="GO:0016787">
    <property type="term" value="F:hydrolase activity"/>
    <property type="evidence" value="ECO:0007669"/>
    <property type="project" value="UniProtKB-KW"/>
</dbReference>
<dbReference type="InterPro" id="IPR013094">
    <property type="entry name" value="AB_hydrolase_3"/>
</dbReference>
<dbReference type="AlphaFoldDB" id="A0A8J3R1B0"/>
<dbReference type="InterPro" id="IPR050300">
    <property type="entry name" value="GDXG_lipolytic_enzyme"/>
</dbReference>
<dbReference type="InterPro" id="IPR029058">
    <property type="entry name" value="AB_hydrolase_fold"/>
</dbReference>